<dbReference type="GeneID" id="19109379"/>
<dbReference type="OrthoDB" id="4161595at2759"/>
<proteinExistence type="predicted"/>
<dbReference type="RefSeq" id="XP_007680828.1">
    <property type="nucleotide sequence ID" value="XM_007682638.1"/>
</dbReference>
<keyword evidence="3" id="KW-1185">Reference proteome</keyword>
<evidence type="ECO:0000313" key="3">
    <source>
        <dbReference type="Proteomes" id="UP000011761"/>
    </source>
</evidence>
<name>M2M872_BAUPA</name>
<evidence type="ECO:0000256" key="1">
    <source>
        <dbReference type="SAM" id="MobiDB-lite"/>
    </source>
</evidence>
<feature type="compositionally biased region" description="Basic and acidic residues" evidence="1">
    <location>
        <begin position="370"/>
        <end position="380"/>
    </location>
</feature>
<dbReference type="Proteomes" id="UP000011761">
    <property type="component" value="Unassembled WGS sequence"/>
</dbReference>
<dbReference type="HOGENOM" id="CLU_516765_0_0_1"/>
<organism evidence="2 3">
    <name type="scientific">Baudoinia panamericana (strain UAMH 10762)</name>
    <name type="common">Angels' share fungus</name>
    <name type="synonym">Baudoinia compniacensis (strain UAMH 10762)</name>
    <dbReference type="NCBI Taxonomy" id="717646"/>
    <lineage>
        <taxon>Eukaryota</taxon>
        <taxon>Fungi</taxon>
        <taxon>Dikarya</taxon>
        <taxon>Ascomycota</taxon>
        <taxon>Pezizomycotina</taxon>
        <taxon>Dothideomycetes</taxon>
        <taxon>Dothideomycetidae</taxon>
        <taxon>Mycosphaerellales</taxon>
        <taxon>Teratosphaeriaceae</taxon>
        <taxon>Baudoinia</taxon>
    </lineage>
</organism>
<accession>M2M872</accession>
<protein>
    <submittedName>
        <fullName evidence="2">Uncharacterized protein</fullName>
    </submittedName>
</protein>
<sequence length="527" mass="59287">MSVADYGSFADYYVVDDTDRSIRTPQPSMATKSVKARGKLPASNTITITPPRRSGRQTTTAAPAKAAKKEMKEVVPKDWVGQETGAGTTSDRPDGAQLSEPWNCANRNCSTGLTWWPRTGTGTEGFGRKSISDYFGRNKKQTTWIHEDVWHTYCRKDYQRLHYRAKKKPASLFRWHVSNVRMQFRRLRLWRPDATFKVQLTKNMHERSAEYHRMLRSHNQNSVLAKRDYNAHERFGTREPAVNKRGQTAPSKDEAAFPVEHVDSFTTNHCGDDYDYDDCEAVLQAIEALFANHTISQMPPIEFLISEPQEGEHVTRASTNYMRYICDVDGDDYDTPPGSEDGSDDEADRDQVVEDDDEAEDEDDEDEESQDRNTDADSEIRVAGANDDDQIEHAMTGASVDKDDITEGSQPPVRFTPVNKTKSRFTLRLAQQEETAEAAEQAADPPVPFTAINKRKSAFRTFSAVNVKKSAFRLLDAIEPVNASGSSNKRKHSPAQTASEMDDPGADDDEKEAEEVSLIKPAKKARM</sequence>
<feature type="compositionally biased region" description="Acidic residues" evidence="1">
    <location>
        <begin position="341"/>
        <end position="369"/>
    </location>
</feature>
<feature type="region of interest" description="Disordered" evidence="1">
    <location>
        <begin position="21"/>
        <end position="99"/>
    </location>
</feature>
<feature type="compositionally biased region" description="Basic and acidic residues" evidence="1">
    <location>
        <begin position="67"/>
        <end position="76"/>
    </location>
</feature>
<dbReference type="AlphaFoldDB" id="M2M872"/>
<feature type="compositionally biased region" description="Acidic residues" evidence="1">
    <location>
        <begin position="500"/>
        <end position="515"/>
    </location>
</feature>
<dbReference type="eggNOG" id="ENOG502SMWI">
    <property type="taxonomic scope" value="Eukaryota"/>
</dbReference>
<dbReference type="EMBL" id="KB445562">
    <property type="protein sequence ID" value="EMC92546.1"/>
    <property type="molecule type" value="Genomic_DNA"/>
</dbReference>
<dbReference type="KEGG" id="bcom:BAUCODRAFT_160215"/>
<gene>
    <name evidence="2" type="ORF">BAUCODRAFT_160215</name>
</gene>
<dbReference type="STRING" id="717646.M2M872"/>
<reference evidence="2 3" key="1">
    <citation type="journal article" date="2012" name="PLoS Pathog.">
        <title>Diverse lifestyles and strategies of plant pathogenesis encoded in the genomes of eighteen Dothideomycetes fungi.</title>
        <authorList>
            <person name="Ohm R.A."/>
            <person name="Feau N."/>
            <person name="Henrissat B."/>
            <person name="Schoch C.L."/>
            <person name="Horwitz B.A."/>
            <person name="Barry K.W."/>
            <person name="Condon B.J."/>
            <person name="Copeland A.C."/>
            <person name="Dhillon B."/>
            <person name="Glaser F."/>
            <person name="Hesse C.N."/>
            <person name="Kosti I."/>
            <person name="LaButti K."/>
            <person name="Lindquist E.A."/>
            <person name="Lucas S."/>
            <person name="Salamov A.A."/>
            <person name="Bradshaw R.E."/>
            <person name="Ciuffetti L."/>
            <person name="Hamelin R.C."/>
            <person name="Kema G.H.J."/>
            <person name="Lawrence C."/>
            <person name="Scott J.A."/>
            <person name="Spatafora J.W."/>
            <person name="Turgeon B.G."/>
            <person name="de Wit P.J.G.M."/>
            <person name="Zhong S."/>
            <person name="Goodwin S.B."/>
            <person name="Grigoriev I.V."/>
        </authorList>
    </citation>
    <scope>NUCLEOTIDE SEQUENCE [LARGE SCALE GENOMIC DNA]</scope>
    <source>
        <strain evidence="2 3">UAMH 10762</strain>
    </source>
</reference>
<feature type="region of interest" description="Disordered" evidence="1">
    <location>
        <begin position="327"/>
        <end position="421"/>
    </location>
</feature>
<feature type="region of interest" description="Disordered" evidence="1">
    <location>
        <begin position="480"/>
        <end position="527"/>
    </location>
</feature>
<evidence type="ECO:0000313" key="2">
    <source>
        <dbReference type="EMBL" id="EMC92546.1"/>
    </source>
</evidence>